<reference evidence="1 2" key="1">
    <citation type="submission" date="2020-11" db="EMBL/GenBank/DDBJ databases">
        <authorList>
            <person name="Kim M.K."/>
        </authorList>
    </citation>
    <scope>NUCLEOTIDE SEQUENCE [LARGE SCALE GENOMIC DNA]</scope>
    <source>
        <strain evidence="1 2">BT662</strain>
    </source>
</reference>
<name>A0ABS0I6A0_9BACT</name>
<evidence type="ECO:0000313" key="1">
    <source>
        <dbReference type="EMBL" id="MBF9222491.1"/>
    </source>
</evidence>
<dbReference type="RefSeq" id="WP_196293932.1">
    <property type="nucleotide sequence ID" value="NZ_JADQDM010000007.1"/>
</dbReference>
<evidence type="ECO:0000313" key="2">
    <source>
        <dbReference type="Proteomes" id="UP000618931"/>
    </source>
</evidence>
<accession>A0ABS0I6A0</accession>
<dbReference type="Pfam" id="PF13289">
    <property type="entry name" value="SIR2_2"/>
    <property type="match status" value="1"/>
</dbReference>
<dbReference type="EMBL" id="JADQDM010000007">
    <property type="protein sequence ID" value="MBF9222491.1"/>
    <property type="molecule type" value="Genomic_DNA"/>
</dbReference>
<keyword evidence="2" id="KW-1185">Reference proteome</keyword>
<comment type="caution">
    <text evidence="1">The sequence shown here is derived from an EMBL/GenBank/DDBJ whole genome shotgun (WGS) entry which is preliminary data.</text>
</comment>
<gene>
    <name evidence="1" type="ORF">I2H31_15415</name>
</gene>
<proteinExistence type="predicted"/>
<dbReference type="Proteomes" id="UP000618931">
    <property type="component" value="Unassembled WGS sequence"/>
</dbReference>
<protein>
    <submittedName>
        <fullName evidence="1">SIR2 family protein</fullName>
    </submittedName>
</protein>
<organism evidence="1 2">
    <name type="scientific">Hymenobacter ruricola</name>
    <dbReference type="NCBI Taxonomy" id="2791023"/>
    <lineage>
        <taxon>Bacteria</taxon>
        <taxon>Pseudomonadati</taxon>
        <taxon>Bacteroidota</taxon>
        <taxon>Cytophagia</taxon>
        <taxon>Cytophagales</taxon>
        <taxon>Hymenobacteraceae</taxon>
        <taxon>Hymenobacter</taxon>
    </lineage>
</organism>
<sequence length="1328" mass="150911">MVPFPDVSTLPDLNHLIYLRNRLWARKPIGRAAVMVGAGFSLNAKSKMAGGATFPLWREITGYMLDRLQPMLKPDERKKALDRAVSGSGSLTLALEFEATFGRSALDDLIVSIVPDHDHSPGPLHEALLSLPWADVFTTNYDTLLERTRPGEQGRYYDVVVQPSDLPNSTQPRIVKLHGSLPVTKPFIITEEDFRRYPRNFAPFVNTVQQSMMENDFVLLGFSGDDPNFLSWLGWVRDELTTLRPRVYLCGVLDISSAQRLVLRERGVTAIDLGPLFPEENYPDNKSQRNQDALAWLLYSLENGQGLELPLQWPYFPEPVIANRIKLPKGITPLNIITVDYAAEENYGLKNRRKVVEGVLEQGYSEAAQQELYTQIEGWKLTRKAYPGWLVLPRRNRPSLIKRTKPWHYTIVDWAATLPVDKQLLVLSELVWRLDRGMLVVEQEPEEELYKKIIADVPLPESPVQQEQWATIAFYFLKQLRHNYNHQAFHELLDKIEPLAQKQPRYGAWRCWQAALERLEHLDREEARRWLKKWPDMSNDPVWDLRRAGLWAEINELDMAERYADSALETALLQQPRGTIRIDMLSVEESARHLLTDIRSAKWWQGDDEPMKEDIWNITREELARHKLYTDYRCNAYADIEQVEELLKGPEPEFQLSIYESINPYTGSRIRTQTSGGGINISAYQPAFDILDSQEQRGHPFAIPGSSRKVIGLASRWLFGLHSSRALGAILRSGNDDLLAQLLDKAMLAAYDAAELLPLLDKALALLEQNFPAAGSGSKPHFTDRYKTQQIGIALRLVGRAAFRLDEPLRLRAIQIALGLWENWPTQLLKRENFYIKHEQYSDFTEGITSLMKSEEVAQHLAPLVGAAAEPQFASGAFESIPKILLPETRPGAPAFTRAIAVCLELLASSEQDEKQAALGRLMALQQLGWLTTGELAEFGQLLWDKVEDPDGLPSFDNWPALWTVLLLPAPPSIDLVVRLKKRLMTQAEAYRELTTKPAEKRNHGNPAFDRLLFNVTHATRPASGKLLVGKSSPREWIDWTKEEACVLFETLERMIRHQELTLRETLRTKRGEAFGYHPDEGFHYAGQFLREVVIPHVNADDQQLAARIHTCVTELIRYELPARSALPFLTPILGNTSSTATSIRLALVAPASAESVRDGAEALCRWAYAAFQDKLPALPEGLLQEFIIRLGMPGLPDLLAIVYWAADLVIAAPRIFWPNYAIQLGDALQALAECTQAPGWRERSMARSLVDKERLFQRPRIREQAARLAGQLTRLNQIEPVSEMHSIITVWEEVVEDDLLPEVRRAWQEGFSNPELVLNWHDSEPTP</sequence>
<dbReference type="InterPro" id="IPR029035">
    <property type="entry name" value="DHS-like_NAD/FAD-binding_dom"/>
</dbReference>
<dbReference type="SUPFAM" id="SSF52467">
    <property type="entry name" value="DHS-like NAD/FAD-binding domain"/>
    <property type="match status" value="1"/>
</dbReference>